<dbReference type="Proteomes" id="UP001642720">
    <property type="component" value="Unassembled WGS sequence"/>
</dbReference>
<keyword evidence="2" id="KW-1185">Reference proteome</keyword>
<gene>
    <name evidence="1" type="ORF">CCMA1212_000494</name>
</gene>
<dbReference type="RefSeq" id="XP_073563900.1">
    <property type="nucleotide sequence ID" value="XM_073697960.1"/>
</dbReference>
<evidence type="ECO:0000313" key="2">
    <source>
        <dbReference type="Proteomes" id="UP001642720"/>
    </source>
</evidence>
<dbReference type="PANTHER" id="PTHR45458">
    <property type="entry name" value="SHORT-CHAIN DEHYDROGENASE/REDUCTASE SDR"/>
    <property type="match status" value="1"/>
</dbReference>
<accession>A0ABY2HI54</accession>
<dbReference type="InterPro" id="IPR052184">
    <property type="entry name" value="SDR_enzymes"/>
</dbReference>
<dbReference type="InterPro" id="IPR036291">
    <property type="entry name" value="NAD(P)-bd_dom_sf"/>
</dbReference>
<dbReference type="GeneID" id="300572410"/>
<dbReference type="PRINTS" id="PR00081">
    <property type="entry name" value="GDHRDH"/>
</dbReference>
<dbReference type="Gene3D" id="3.40.50.720">
    <property type="entry name" value="NAD(P)-binding Rossmann-like Domain"/>
    <property type="match status" value="1"/>
</dbReference>
<dbReference type="InterPro" id="IPR002347">
    <property type="entry name" value="SDR_fam"/>
</dbReference>
<protein>
    <recommendedName>
        <fullName evidence="3">NAD(P)-binding protein</fullName>
    </recommendedName>
</protein>
<sequence>MPSYAITGASKGIGRELVRQLAQSPTNTILALVRNPSPTSIPSLHALAQSHPNIHILQADTTDPASILAAARKATEILDGGALDVLIHNANSVDLDTFALPPTKVPFDVDATRKFYEVPARTAIWGGAWTTNAFLPLIERGEMKKIVHITSSMANTELILGSRIEYALAYSIAKAGLNVQVAKYAAELAPKGIKTLALCPGWVDTWEGPKPPQVVQAEELMLGQFRKVEPNLKGQISVEESVSQQLRAIDALDAARSGTVIRARDVEA</sequence>
<evidence type="ECO:0000313" key="1">
    <source>
        <dbReference type="EMBL" id="TFB07699.1"/>
    </source>
</evidence>
<proteinExistence type="predicted"/>
<name>A0ABY2HI54_9HYPO</name>
<comment type="caution">
    <text evidence="1">The sequence shown here is derived from an EMBL/GenBank/DDBJ whole genome shotgun (WGS) entry which is preliminary data.</text>
</comment>
<organism evidence="1 2">
    <name type="scientific">Trichoderma ghanense</name>
    <dbReference type="NCBI Taxonomy" id="65468"/>
    <lineage>
        <taxon>Eukaryota</taxon>
        <taxon>Fungi</taxon>
        <taxon>Dikarya</taxon>
        <taxon>Ascomycota</taxon>
        <taxon>Pezizomycotina</taxon>
        <taxon>Sordariomycetes</taxon>
        <taxon>Hypocreomycetidae</taxon>
        <taxon>Hypocreales</taxon>
        <taxon>Hypocreaceae</taxon>
        <taxon>Trichoderma</taxon>
    </lineage>
</organism>
<dbReference type="SUPFAM" id="SSF51735">
    <property type="entry name" value="NAD(P)-binding Rossmann-fold domains"/>
    <property type="match status" value="1"/>
</dbReference>
<dbReference type="Pfam" id="PF00106">
    <property type="entry name" value="adh_short"/>
    <property type="match status" value="1"/>
</dbReference>
<dbReference type="EMBL" id="PPTA01000001">
    <property type="protein sequence ID" value="TFB07699.1"/>
    <property type="molecule type" value="Genomic_DNA"/>
</dbReference>
<reference evidence="1 2" key="1">
    <citation type="submission" date="2018-01" db="EMBL/GenBank/DDBJ databases">
        <title>Genome characterization of the sugarcane-associated fungus Trichoderma ghanense CCMA-1212 and their application in lignocelulose bioconversion.</title>
        <authorList>
            <person name="Steindorff A.S."/>
            <person name="Mendes T.D."/>
            <person name="Vilela E.S.D."/>
            <person name="Rodrigues D.S."/>
            <person name="Formighieri E.F."/>
            <person name="Melo I.S."/>
            <person name="Favaro L.C.L."/>
        </authorList>
    </citation>
    <scope>NUCLEOTIDE SEQUENCE [LARGE SCALE GENOMIC DNA]</scope>
    <source>
        <strain evidence="1 2">CCMA-1212</strain>
    </source>
</reference>
<dbReference type="PANTHER" id="PTHR45458:SF1">
    <property type="entry name" value="SHORT CHAIN DEHYDROGENASE"/>
    <property type="match status" value="1"/>
</dbReference>
<evidence type="ECO:0008006" key="3">
    <source>
        <dbReference type="Google" id="ProtNLM"/>
    </source>
</evidence>